<dbReference type="AlphaFoldDB" id="V8PII9"/>
<sequence length="120" mass="13779">LFDITAKLYSKHILHKLEDRVIDNRLLGKEQAGFHLGYSSIDHCFAVFHLNNNIIYGYESVGFGNETSHRFLQEIHSFFNRPSICLLQYFYYIKGVSVAFCLCTLSLNDTMTPSFSSQNG</sequence>
<organism evidence="1 2">
    <name type="scientific">Ophiophagus hannah</name>
    <name type="common">King cobra</name>
    <name type="synonym">Naja hannah</name>
    <dbReference type="NCBI Taxonomy" id="8665"/>
    <lineage>
        <taxon>Eukaryota</taxon>
        <taxon>Metazoa</taxon>
        <taxon>Chordata</taxon>
        <taxon>Craniata</taxon>
        <taxon>Vertebrata</taxon>
        <taxon>Euteleostomi</taxon>
        <taxon>Lepidosauria</taxon>
        <taxon>Squamata</taxon>
        <taxon>Bifurcata</taxon>
        <taxon>Unidentata</taxon>
        <taxon>Episquamata</taxon>
        <taxon>Toxicofera</taxon>
        <taxon>Serpentes</taxon>
        <taxon>Colubroidea</taxon>
        <taxon>Elapidae</taxon>
        <taxon>Elapinae</taxon>
        <taxon>Ophiophagus</taxon>
    </lineage>
</organism>
<evidence type="ECO:0000313" key="1">
    <source>
        <dbReference type="EMBL" id="ETE73692.1"/>
    </source>
</evidence>
<comment type="caution">
    <text evidence="1">The sequence shown here is derived from an EMBL/GenBank/DDBJ whole genome shotgun (WGS) entry which is preliminary data.</text>
</comment>
<dbReference type="Proteomes" id="UP000018936">
    <property type="component" value="Unassembled WGS sequence"/>
</dbReference>
<proteinExistence type="predicted"/>
<keyword evidence="2" id="KW-1185">Reference proteome</keyword>
<protein>
    <submittedName>
        <fullName evidence="1">Uncharacterized protein</fullName>
    </submittedName>
</protein>
<name>V8PII9_OPHHA</name>
<feature type="non-terminal residue" evidence="1">
    <location>
        <position position="1"/>
    </location>
</feature>
<dbReference type="EMBL" id="AZIM01000053">
    <property type="protein sequence ID" value="ETE73692.1"/>
    <property type="molecule type" value="Genomic_DNA"/>
</dbReference>
<gene>
    <name evidence="1" type="ORF">L345_00465</name>
</gene>
<accession>V8PII9</accession>
<feature type="non-terminal residue" evidence="1">
    <location>
        <position position="120"/>
    </location>
</feature>
<evidence type="ECO:0000313" key="2">
    <source>
        <dbReference type="Proteomes" id="UP000018936"/>
    </source>
</evidence>
<dbReference type="OrthoDB" id="10063195at2759"/>
<reference evidence="1 2" key="1">
    <citation type="journal article" date="2013" name="Proc. Natl. Acad. Sci. U.S.A.">
        <title>The king cobra genome reveals dynamic gene evolution and adaptation in the snake venom system.</title>
        <authorList>
            <person name="Vonk F.J."/>
            <person name="Casewell N.R."/>
            <person name="Henkel C.V."/>
            <person name="Heimberg A.M."/>
            <person name="Jansen H.J."/>
            <person name="McCleary R.J."/>
            <person name="Kerkkamp H.M."/>
            <person name="Vos R.A."/>
            <person name="Guerreiro I."/>
            <person name="Calvete J.J."/>
            <person name="Wuster W."/>
            <person name="Woods A.E."/>
            <person name="Logan J.M."/>
            <person name="Harrison R.A."/>
            <person name="Castoe T.A."/>
            <person name="de Koning A.P."/>
            <person name="Pollock D.D."/>
            <person name="Yandell M."/>
            <person name="Calderon D."/>
            <person name="Renjifo C."/>
            <person name="Currier R.B."/>
            <person name="Salgado D."/>
            <person name="Pla D."/>
            <person name="Sanz L."/>
            <person name="Hyder A.S."/>
            <person name="Ribeiro J.M."/>
            <person name="Arntzen J.W."/>
            <person name="van den Thillart G.E."/>
            <person name="Boetzer M."/>
            <person name="Pirovano W."/>
            <person name="Dirks R.P."/>
            <person name="Spaink H.P."/>
            <person name="Duboule D."/>
            <person name="McGlinn E."/>
            <person name="Kini R.M."/>
            <person name="Richardson M.K."/>
        </authorList>
    </citation>
    <scope>NUCLEOTIDE SEQUENCE</scope>
    <source>
        <tissue evidence="1">Blood</tissue>
    </source>
</reference>